<dbReference type="InterPro" id="IPR011051">
    <property type="entry name" value="RmlC_Cupin_sf"/>
</dbReference>
<dbReference type="SUPFAM" id="SSF51182">
    <property type="entry name" value="RmlC-like cupins"/>
    <property type="match status" value="1"/>
</dbReference>
<reference evidence="1 2" key="1">
    <citation type="submission" date="2020-08" db="EMBL/GenBank/DDBJ databases">
        <title>Genomic Encyclopedia of Type Strains, Phase IV (KMG-IV): sequencing the most valuable type-strain genomes for metagenomic binning, comparative biology and taxonomic classification.</title>
        <authorList>
            <person name="Goeker M."/>
        </authorList>
    </citation>
    <scope>NUCLEOTIDE SEQUENCE [LARGE SCALE GENOMIC DNA]</scope>
    <source>
        <strain evidence="1 2">DSM 15895</strain>
    </source>
</reference>
<dbReference type="Gene3D" id="2.60.120.10">
    <property type="entry name" value="Jelly Rolls"/>
    <property type="match status" value="1"/>
</dbReference>
<dbReference type="AlphaFoldDB" id="A0A7W8CQN9"/>
<keyword evidence="1" id="KW-0560">Oxidoreductase</keyword>
<keyword evidence="2" id="KW-1185">Reference proteome</keyword>
<dbReference type="GO" id="GO:0051213">
    <property type="term" value="F:dioxygenase activity"/>
    <property type="evidence" value="ECO:0007669"/>
    <property type="project" value="UniProtKB-KW"/>
</dbReference>
<evidence type="ECO:0000313" key="1">
    <source>
        <dbReference type="EMBL" id="MBB5178773.1"/>
    </source>
</evidence>
<dbReference type="InterPro" id="IPR014710">
    <property type="entry name" value="RmlC-like_jellyroll"/>
</dbReference>
<gene>
    <name evidence="1" type="ORF">HNQ44_000195</name>
</gene>
<dbReference type="RefSeq" id="WP_135502218.1">
    <property type="nucleotide sequence ID" value="NZ_JACHHE010000001.1"/>
</dbReference>
<organism evidence="1 2">
    <name type="scientific">Planococcus koreensis</name>
    <dbReference type="NCBI Taxonomy" id="112331"/>
    <lineage>
        <taxon>Bacteria</taxon>
        <taxon>Bacillati</taxon>
        <taxon>Bacillota</taxon>
        <taxon>Bacilli</taxon>
        <taxon>Bacillales</taxon>
        <taxon>Caryophanaceae</taxon>
        <taxon>Planococcus</taxon>
    </lineage>
</organism>
<keyword evidence="1" id="KW-0223">Dioxygenase</keyword>
<sequence length="116" mass="12902">MKIYQFNKEAGKRVTKFDSDFVMSRITQTQNSAHVGCIYLEAGGVIGFHEAVLPQLLLVVAGEGWVRGDSNEYIKIQKGQAAFWNKGEWHETKTPNGLTAIVIESEELNVSSMKAL</sequence>
<protein>
    <submittedName>
        <fullName evidence="1">Quercetin dioxygenase-like cupin family protein</fullName>
    </submittedName>
</protein>
<comment type="caution">
    <text evidence="1">The sequence shown here is derived from an EMBL/GenBank/DDBJ whole genome shotgun (WGS) entry which is preliminary data.</text>
</comment>
<dbReference type="CDD" id="cd02208">
    <property type="entry name" value="cupin_RmlC-like"/>
    <property type="match status" value="1"/>
</dbReference>
<proteinExistence type="predicted"/>
<dbReference type="EMBL" id="JACHHE010000001">
    <property type="protein sequence ID" value="MBB5178773.1"/>
    <property type="molecule type" value="Genomic_DNA"/>
</dbReference>
<accession>A0A7W8CQN9</accession>
<dbReference type="OrthoDB" id="3782397at2"/>
<name>A0A7W8CQN9_9BACL</name>
<evidence type="ECO:0000313" key="2">
    <source>
        <dbReference type="Proteomes" id="UP000525923"/>
    </source>
</evidence>
<dbReference type="Proteomes" id="UP000525923">
    <property type="component" value="Unassembled WGS sequence"/>
</dbReference>